<keyword evidence="5" id="KW-0904">Protein phosphatase</keyword>
<feature type="compositionally biased region" description="Polar residues" evidence="7">
    <location>
        <begin position="656"/>
        <end position="676"/>
    </location>
</feature>
<keyword evidence="3" id="KW-0132">Cell division</keyword>
<proteinExistence type="inferred from homology"/>
<feature type="region of interest" description="Disordered" evidence="7">
    <location>
        <begin position="654"/>
        <end position="716"/>
    </location>
</feature>
<evidence type="ECO:0000256" key="3">
    <source>
        <dbReference type="ARBA" id="ARBA00022618"/>
    </source>
</evidence>
<evidence type="ECO:0000256" key="5">
    <source>
        <dbReference type="ARBA" id="ARBA00022912"/>
    </source>
</evidence>
<feature type="region of interest" description="Disordered" evidence="7">
    <location>
        <begin position="461"/>
        <end position="489"/>
    </location>
</feature>
<evidence type="ECO:0000259" key="8">
    <source>
        <dbReference type="PROSITE" id="PS50054"/>
    </source>
</evidence>
<dbReference type="InterPro" id="IPR016130">
    <property type="entry name" value="Tyr_Pase_AS"/>
</dbReference>
<evidence type="ECO:0000256" key="4">
    <source>
        <dbReference type="ARBA" id="ARBA00022801"/>
    </source>
</evidence>
<feature type="domain" description="Tyrosine specific protein phosphatases" evidence="9">
    <location>
        <begin position="268"/>
        <end position="330"/>
    </location>
</feature>
<feature type="region of interest" description="Disordered" evidence="7">
    <location>
        <begin position="936"/>
        <end position="966"/>
    </location>
</feature>
<dbReference type="WBParaSite" id="MCU_004901-RB">
    <property type="protein sequence ID" value="MCU_004901-RB"/>
    <property type="gene ID" value="MCU_004901"/>
</dbReference>
<dbReference type="Gene3D" id="3.90.190.10">
    <property type="entry name" value="Protein tyrosine phosphatase superfamily"/>
    <property type="match status" value="2"/>
</dbReference>
<protein>
    <recommendedName>
        <fullName evidence="2">protein-tyrosine-phosphatase</fullName>
        <ecNumber evidence="2">3.1.3.48</ecNumber>
    </recommendedName>
</protein>
<evidence type="ECO:0000256" key="6">
    <source>
        <dbReference type="ARBA" id="ARBA00023306"/>
    </source>
</evidence>
<dbReference type="PROSITE" id="PS50054">
    <property type="entry name" value="TYR_PHOSPHATASE_DUAL"/>
    <property type="match status" value="1"/>
</dbReference>
<feature type="compositionally biased region" description="Polar residues" evidence="7">
    <location>
        <begin position="732"/>
        <end position="751"/>
    </location>
</feature>
<evidence type="ECO:0000259" key="9">
    <source>
        <dbReference type="PROSITE" id="PS50056"/>
    </source>
</evidence>
<dbReference type="InterPro" id="IPR000340">
    <property type="entry name" value="Dual-sp_phosphatase_cat-dom"/>
</dbReference>
<comment type="similarity">
    <text evidence="1">Belongs to the protein-tyrosine phosphatase family. Non-receptor class CDC14 subfamily.</text>
</comment>
<dbReference type="InterPro" id="IPR044506">
    <property type="entry name" value="CDC14_C"/>
</dbReference>
<dbReference type="InterPro" id="IPR029021">
    <property type="entry name" value="Prot-tyrosine_phosphatase-like"/>
</dbReference>
<dbReference type="GO" id="GO:0051301">
    <property type="term" value="P:cell division"/>
    <property type="evidence" value="ECO:0007669"/>
    <property type="project" value="UniProtKB-KW"/>
</dbReference>
<evidence type="ECO:0000256" key="7">
    <source>
        <dbReference type="SAM" id="MobiDB-lite"/>
    </source>
</evidence>
<evidence type="ECO:0000256" key="1">
    <source>
        <dbReference type="ARBA" id="ARBA00007315"/>
    </source>
</evidence>
<keyword evidence="6" id="KW-0131">Cell cycle</keyword>
<name>A0A5K3F1X9_MESCO</name>
<feature type="domain" description="Tyrosine-protein phosphatase" evidence="8">
    <location>
        <begin position="186"/>
        <end position="343"/>
    </location>
</feature>
<dbReference type="Pfam" id="PF00782">
    <property type="entry name" value="DSPc"/>
    <property type="match status" value="1"/>
</dbReference>
<keyword evidence="4" id="KW-0378">Hydrolase</keyword>
<dbReference type="CDD" id="cd17657">
    <property type="entry name" value="CDC14_N"/>
    <property type="match status" value="1"/>
</dbReference>
<accession>A0A5K3F1X9</accession>
<evidence type="ECO:0000256" key="2">
    <source>
        <dbReference type="ARBA" id="ARBA00013064"/>
    </source>
</evidence>
<dbReference type="EC" id="3.1.3.48" evidence="2"/>
<dbReference type="InterPro" id="IPR029260">
    <property type="entry name" value="DSPn"/>
</dbReference>
<feature type="region of interest" description="Disordered" evidence="7">
    <location>
        <begin position="564"/>
        <end position="596"/>
    </location>
</feature>
<dbReference type="AlphaFoldDB" id="A0A5K3F1X9"/>
<dbReference type="InterPro" id="IPR000387">
    <property type="entry name" value="Tyr_Pase_dom"/>
</dbReference>
<dbReference type="GO" id="GO:0004725">
    <property type="term" value="F:protein tyrosine phosphatase activity"/>
    <property type="evidence" value="ECO:0007669"/>
    <property type="project" value="UniProtKB-EC"/>
</dbReference>
<dbReference type="PROSITE" id="PS50056">
    <property type="entry name" value="TYR_PHOSPHATASE_2"/>
    <property type="match status" value="1"/>
</dbReference>
<dbReference type="InterPro" id="IPR050561">
    <property type="entry name" value="PTP"/>
</dbReference>
<dbReference type="SUPFAM" id="SSF52799">
    <property type="entry name" value="(Phosphotyrosine protein) phosphatases II"/>
    <property type="match status" value="2"/>
</dbReference>
<dbReference type="PROSITE" id="PS00383">
    <property type="entry name" value="TYR_PHOSPHATASE_1"/>
    <property type="match status" value="1"/>
</dbReference>
<feature type="region of interest" description="Disordered" evidence="7">
    <location>
        <begin position="729"/>
        <end position="752"/>
    </location>
</feature>
<dbReference type="CDD" id="cd14499">
    <property type="entry name" value="CDC14_C"/>
    <property type="match status" value="1"/>
</dbReference>
<sequence>MKSKDRVNEHGLGNFEVLSCIIRDRFYFAINNVVPPSSLNVHIFSIDEELIYENFYSDFGPFNLAQIYRYCRKVNKKLKTSSLSKNRIVHCASSEPKKRTNAAFLVGCYQIIYLNRSADDAYKCLLSEKYRTFLPYRDAAFGPSCYHLNLVNCLQAIQKAVHLRFLDFENFDLDDYEYNEKVENGDLSWILPKKFIAFSGPHSRTMLDNGYPLHAPEFYLPYFRKHNVSNVIRLNQKMYEASRFTRAGITHHDLFFPDGSVPTEAITRQFLEICENATGVIAVHCKAGLGRTGTLIGCYLMKHYRLTAAEAIAWIRICRPGSIIGRQQTWLEEHQVWCWDEGDAHKMRRRRQESPSPLLNRRRKDLPEASGAQIPRPPGKIIYVSSDIKPARREDASRLPAAEAGGEFSQPPVTATTSLPDEADEEGLPVILVNPNPDPPAGKARVRLNGDGKLVYHHKIQITGRSQSPPPLTTNDTDANDSDTAKEGTSNRAMLGMPISRSMDLPHKLNPSAAKSEFTQGDELNRIKLIRKRMTPRRVDESKNSSNLASSFPRVGSAEKFLRNPTGDICSVEGLDQRDKDTPNDASPDDGGATLDSADAVAHSRLYYRAQDSSSPPVLYRSPTITASPTLKAKDRGTRESSYVNGDAIDIRPSHLASTRENTGTNGLRTLPSANSHRFLLPQDPLPLPTSHQRSSQMGLPRSPPDTSHRLLRGRRPQLKGVEVLDVGETNGGSSSSGINHTPTATKSVLPSTLPLPAPRSPHQNVRLFPQMRPLQRLSINREGSGVLRASFPDDSALNTEAGGSSTAATRKRVDFVAPQVAASNTLPSKTRSVADNFYQRLNQNNNSNVTNHNSSDVDNKPFFLRPFRNFHDSDDLVGIKYNGQVLGRRNPRDRAASPAALSTPNLVYRHHVRSSSLKSPVSILNSPVVYAEVQTNPPPTFDHRPRASSVDVRLPGNYRSSFNQH</sequence>
<evidence type="ECO:0000313" key="10">
    <source>
        <dbReference type="WBParaSite" id="MCU_004901-RB"/>
    </source>
</evidence>
<reference evidence="10" key="1">
    <citation type="submission" date="2019-11" db="UniProtKB">
        <authorList>
            <consortium name="WormBaseParasite"/>
        </authorList>
    </citation>
    <scope>IDENTIFICATION</scope>
</reference>
<dbReference type="FunFam" id="3.90.190.10:FF:000006">
    <property type="entry name" value="Dual specificity protein phosphatase CDC14B"/>
    <property type="match status" value="1"/>
</dbReference>
<dbReference type="SMART" id="SM00195">
    <property type="entry name" value="DSPc"/>
    <property type="match status" value="1"/>
</dbReference>
<organism evidence="10">
    <name type="scientific">Mesocestoides corti</name>
    <name type="common">Flatworm</name>
    <dbReference type="NCBI Taxonomy" id="53468"/>
    <lineage>
        <taxon>Eukaryota</taxon>
        <taxon>Metazoa</taxon>
        <taxon>Spiralia</taxon>
        <taxon>Lophotrochozoa</taxon>
        <taxon>Platyhelminthes</taxon>
        <taxon>Cestoda</taxon>
        <taxon>Eucestoda</taxon>
        <taxon>Cyclophyllidea</taxon>
        <taxon>Mesocestoididae</taxon>
        <taxon>Mesocestoides</taxon>
    </lineage>
</organism>
<dbReference type="PANTHER" id="PTHR23339">
    <property type="entry name" value="TYROSINE SPECIFIC PROTEIN PHOSPHATASE AND DUAL SPECIFICITY PROTEIN PHOSPHATASE"/>
    <property type="match status" value="1"/>
</dbReference>
<dbReference type="Pfam" id="PF14671">
    <property type="entry name" value="DSPn"/>
    <property type="match status" value="1"/>
</dbReference>
<dbReference type="InterPro" id="IPR020422">
    <property type="entry name" value="TYR_PHOSPHATASE_DUAL_dom"/>
</dbReference>
<feature type="region of interest" description="Disordered" evidence="7">
    <location>
        <begin position="346"/>
        <end position="420"/>
    </location>
</feature>